<keyword evidence="2" id="KW-0067">ATP-binding</keyword>
<dbReference type="InterPro" id="IPR033756">
    <property type="entry name" value="YlxH/NBP35"/>
</dbReference>
<dbReference type="SUPFAM" id="SSF52540">
    <property type="entry name" value="P-loop containing nucleoside triphosphate hydrolases"/>
    <property type="match status" value="1"/>
</dbReference>
<gene>
    <name evidence="4" type="ORF">VHP8226_03250</name>
</gene>
<dbReference type="Pfam" id="PF10609">
    <property type="entry name" value="ParA"/>
    <property type="match status" value="1"/>
</dbReference>
<dbReference type="PANTHER" id="PTHR43384">
    <property type="entry name" value="SEPTUM SITE-DETERMINING PROTEIN MIND HOMOLOG, CHLOROPLASTIC-RELATED"/>
    <property type="match status" value="1"/>
</dbReference>
<reference evidence="4" key="1">
    <citation type="submission" date="2021-12" db="EMBL/GenBank/DDBJ databases">
        <authorList>
            <person name="Rodrigo-Torres L."/>
            <person name="Arahal R. D."/>
            <person name="Lucena T."/>
        </authorList>
    </citation>
    <scope>NUCLEOTIDE SEQUENCE</scope>
    <source>
        <strain evidence="4">CECT 8226</strain>
    </source>
</reference>
<dbReference type="InterPro" id="IPR027417">
    <property type="entry name" value="P-loop_NTPase"/>
</dbReference>
<organism evidence="4 5">
    <name type="scientific">Vibrio hippocampi</name>
    <dbReference type="NCBI Taxonomy" id="654686"/>
    <lineage>
        <taxon>Bacteria</taxon>
        <taxon>Pseudomonadati</taxon>
        <taxon>Pseudomonadota</taxon>
        <taxon>Gammaproteobacteria</taxon>
        <taxon>Vibrionales</taxon>
        <taxon>Vibrionaceae</taxon>
        <taxon>Vibrio</taxon>
    </lineage>
</organism>
<evidence type="ECO:0000313" key="4">
    <source>
        <dbReference type="EMBL" id="CAH0529496.1"/>
    </source>
</evidence>
<keyword evidence="1" id="KW-0547">Nucleotide-binding</keyword>
<evidence type="ECO:0000256" key="1">
    <source>
        <dbReference type="ARBA" id="ARBA00022741"/>
    </source>
</evidence>
<evidence type="ECO:0000256" key="2">
    <source>
        <dbReference type="ARBA" id="ARBA00022840"/>
    </source>
</evidence>
<dbReference type="InterPro" id="IPR050625">
    <property type="entry name" value="ParA/MinD_ATPase"/>
</dbReference>
<dbReference type="RefSeq" id="WP_237486088.1">
    <property type="nucleotide sequence ID" value="NZ_CAKLCM010000003.1"/>
</dbReference>
<name>A0ABN8DND7_9VIBR</name>
<sequence length="411" mass="45908">MFDITKNLPETKPEAPIPQSSGPEGCALVYQSHECQVLVEELFTFEGWQTPNSVNHNKADSHFYAGQESNLIIFELNHSTDVVADARGIASKLPTHKGVIIIGQEDAISTLRALKEMGFYYVFWPINKHEFAEFVMHVDKDLRRHEGVSKERRAKRVAVVGSKGGIGTSFIATELSAKMASQGVDTILVDHQYNDSNIDVLLGLTDHMSRSIDELSVPLHELDLEGALSYLTKVDDDLRLLSLQGGSSQEDILNYNQTVCDLLSRNTNFIVEDFSGSIDFPIDCNLLIDNYDVVVIVSEPSISAIRKAKSLIAQLDAVRSAKRCRTRIITIANHHRPESSFVIPKADIAKFLGSSVDLDIDYSKAMSHLQVDGKRVYKHDRHIGHAVDQLSRLVNGQSIDNKSWLQRLGWR</sequence>
<dbReference type="PANTHER" id="PTHR43384:SF6">
    <property type="entry name" value="SEPTUM SITE-DETERMINING PROTEIN MIND HOMOLOG, CHLOROPLASTIC"/>
    <property type="match status" value="1"/>
</dbReference>
<evidence type="ECO:0000313" key="5">
    <source>
        <dbReference type="Proteomes" id="UP000838160"/>
    </source>
</evidence>
<protein>
    <recommendedName>
        <fullName evidence="6">Chromosome partitioning protein ParA</fullName>
    </recommendedName>
</protein>
<evidence type="ECO:0000256" key="3">
    <source>
        <dbReference type="SAM" id="MobiDB-lite"/>
    </source>
</evidence>
<evidence type="ECO:0008006" key="6">
    <source>
        <dbReference type="Google" id="ProtNLM"/>
    </source>
</evidence>
<comment type="caution">
    <text evidence="4">The sequence shown here is derived from an EMBL/GenBank/DDBJ whole genome shotgun (WGS) entry which is preliminary data.</text>
</comment>
<dbReference type="Proteomes" id="UP000838160">
    <property type="component" value="Unassembled WGS sequence"/>
</dbReference>
<feature type="region of interest" description="Disordered" evidence="3">
    <location>
        <begin position="1"/>
        <end position="21"/>
    </location>
</feature>
<dbReference type="EMBL" id="CAKLCM010000003">
    <property type="protein sequence ID" value="CAH0529496.1"/>
    <property type="molecule type" value="Genomic_DNA"/>
</dbReference>
<accession>A0ABN8DND7</accession>
<dbReference type="Gene3D" id="3.40.50.300">
    <property type="entry name" value="P-loop containing nucleotide triphosphate hydrolases"/>
    <property type="match status" value="1"/>
</dbReference>
<dbReference type="Gene3D" id="3.40.50.2300">
    <property type="match status" value="1"/>
</dbReference>
<keyword evidence="5" id="KW-1185">Reference proteome</keyword>
<proteinExistence type="predicted"/>